<keyword evidence="2" id="KW-0456">Lyase</keyword>
<name>H8GFT4_9PSEU</name>
<dbReference type="AlphaFoldDB" id="H8GFT4"/>
<evidence type="ECO:0000313" key="4">
    <source>
        <dbReference type="EMBL" id="EHY91119.1"/>
    </source>
</evidence>
<keyword evidence="5" id="KW-1185">Reference proteome</keyword>
<dbReference type="OrthoDB" id="3729465at2"/>
<proteinExistence type="predicted"/>
<dbReference type="PANTHER" id="PTHR22789">
    <property type="entry name" value="FUCULOSE PHOSPHATE ALDOLASE"/>
    <property type="match status" value="1"/>
</dbReference>
<dbReference type="Pfam" id="PF00596">
    <property type="entry name" value="Aldolase_II"/>
    <property type="match status" value="1"/>
</dbReference>
<evidence type="ECO:0000256" key="2">
    <source>
        <dbReference type="ARBA" id="ARBA00023239"/>
    </source>
</evidence>
<dbReference type="Gene3D" id="3.40.225.10">
    <property type="entry name" value="Class II aldolase/adducin N-terminal domain"/>
    <property type="match status" value="1"/>
</dbReference>
<dbReference type="PANTHER" id="PTHR22789:SF0">
    <property type="entry name" value="3-OXO-TETRONATE 4-PHOSPHATE DECARBOXYLASE-RELATED"/>
    <property type="match status" value="1"/>
</dbReference>
<dbReference type="GO" id="GO:0019323">
    <property type="term" value="P:pentose catabolic process"/>
    <property type="evidence" value="ECO:0007669"/>
    <property type="project" value="TreeGrafter"/>
</dbReference>
<sequence length="232" mass="24795">MCGELRETVALSSRILAAAGHGDLIWGHASARDPEGRGVWLKAANWGLDEVTPERVHLVNDNGVVLSGDGARHSEYPIHTEIMAARPDVGGVVHTHPPNAVALAATGQALHPVSHAANYFVPPAVPRFTETADLILTRELGSSLALQLGDARAAFLVNHGIVAVGRDVREATVAAVLLERACAQQLMTRSAGGWPSWSPEEESLAKREHIYHDTAVAGVWDYLVRQLPDLGV</sequence>
<dbReference type="EMBL" id="CM001466">
    <property type="protein sequence ID" value="EHY91119.1"/>
    <property type="molecule type" value="Genomic_DNA"/>
</dbReference>
<dbReference type="GO" id="GO:0046872">
    <property type="term" value="F:metal ion binding"/>
    <property type="evidence" value="ECO:0007669"/>
    <property type="project" value="UniProtKB-KW"/>
</dbReference>
<evidence type="ECO:0000256" key="1">
    <source>
        <dbReference type="ARBA" id="ARBA00022723"/>
    </source>
</evidence>
<dbReference type="GO" id="GO:0005829">
    <property type="term" value="C:cytosol"/>
    <property type="evidence" value="ECO:0007669"/>
    <property type="project" value="TreeGrafter"/>
</dbReference>
<reference evidence="4 5" key="1">
    <citation type="journal article" date="2012" name="Stand. Genomic Sci.">
        <title>Genome sequence of the soil bacterium Saccharomonospora azurea type strain (NA-128(T)).</title>
        <authorList>
            <person name="Klenk H.P."/>
            <person name="Held B."/>
            <person name="Lucas S."/>
            <person name="Lapidus A."/>
            <person name="Copeland A."/>
            <person name="Hammon N."/>
            <person name="Pitluck S."/>
            <person name="Goodwin L.A."/>
            <person name="Han C."/>
            <person name="Tapia R."/>
            <person name="Brambilla E.M."/>
            <person name="Potter G."/>
            <person name="Land M."/>
            <person name="Ivanova N."/>
            <person name="Rohde M."/>
            <person name="Goker M."/>
            <person name="Detter J.C."/>
            <person name="Kyrpides N.C."/>
            <person name="Woyke T."/>
        </authorList>
    </citation>
    <scope>NUCLEOTIDE SEQUENCE [LARGE SCALE GENOMIC DNA]</scope>
    <source>
        <strain evidence="4 5">NA-128</strain>
    </source>
</reference>
<dbReference type="InterPro" id="IPR001303">
    <property type="entry name" value="Aldolase_II/adducin_N"/>
</dbReference>
<evidence type="ECO:0000313" key="5">
    <source>
        <dbReference type="Proteomes" id="UP000004705"/>
    </source>
</evidence>
<dbReference type="SMART" id="SM01007">
    <property type="entry name" value="Aldolase_II"/>
    <property type="match status" value="1"/>
</dbReference>
<dbReference type="GO" id="GO:0016832">
    <property type="term" value="F:aldehyde-lyase activity"/>
    <property type="evidence" value="ECO:0007669"/>
    <property type="project" value="TreeGrafter"/>
</dbReference>
<protein>
    <submittedName>
        <fullName evidence="4">Ribulose-5-phosphate 4-epimerase-like epimerase or aldolase</fullName>
    </submittedName>
</protein>
<evidence type="ECO:0000259" key="3">
    <source>
        <dbReference type="SMART" id="SM01007"/>
    </source>
</evidence>
<dbReference type="InterPro" id="IPR050197">
    <property type="entry name" value="Aldolase_class_II_sugar_metab"/>
</dbReference>
<dbReference type="SUPFAM" id="SSF53639">
    <property type="entry name" value="AraD/HMP-PK domain-like"/>
    <property type="match status" value="1"/>
</dbReference>
<accession>H8GFT4</accession>
<organism evidence="4 5">
    <name type="scientific">Saccharomonospora azurea NA-128</name>
    <dbReference type="NCBI Taxonomy" id="882081"/>
    <lineage>
        <taxon>Bacteria</taxon>
        <taxon>Bacillati</taxon>
        <taxon>Actinomycetota</taxon>
        <taxon>Actinomycetes</taxon>
        <taxon>Pseudonocardiales</taxon>
        <taxon>Pseudonocardiaceae</taxon>
        <taxon>Saccharomonospora</taxon>
    </lineage>
</organism>
<feature type="domain" description="Class II aldolase/adducin N-terminal" evidence="3">
    <location>
        <begin position="7"/>
        <end position="186"/>
    </location>
</feature>
<gene>
    <name evidence="4" type="ORF">SacazDRAFT_04274</name>
</gene>
<dbReference type="RefSeq" id="WP_005444910.1">
    <property type="nucleotide sequence ID" value="NZ_CM001466.1"/>
</dbReference>
<dbReference type="InterPro" id="IPR036409">
    <property type="entry name" value="Aldolase_II/adducin_N_sf"/>
</dbReference>
<keyword evidence="1" id="KW-0479">Metal-binding</keyword>
<dbReference type="Proteomes" id="UP000004705">
    <property type="component" value="Chromosome"/>
</dbReference>
<dbReference type="HOGENOM" id="CLU_006033_2_0_11"/>